<organism evidence="1 2">
    <name type="scientific">Candidatus Marinarcus aquaticus</name>
    <dbReference type="NCBI Taxonomy" id="2044504"/>
    <lineage>
        <taxon>Bacteria</taxon>
        <taxon>Pseudomonadati</taxon>
        <taxon>Campylobacterota</taxon>
        <taxon>Epsilonproteobacteria</taxon>
        <taxon>Campylobacterales</taxon>
        <taxon>Arcobacteraceae</taxon>
        <taxon>Candidatus Marinarcus</taxon>
    </lineage>
</organism>
<accession>A0A4Q0XRY3</accession>
<protein>
    <submittedName>
        <fullName evidence="1">Uracil-DNA glycosylase</fullName>
    </submittedName>
</protein>
<comment type="caution">
    <text evidence="1">The sequence shown here is derived from an EMBL/GenBank/DDBJ whole genome shotgun (WGS) entry which is preliminary data.</text>
</comment>
<proteinExistence type="predicted"/>
<dbReference type="EMBL" id="PDKN01000002">
    <property type="protein sequence ID" value="RXJ60277.1"/>
    <property type="molecule type" value="Genomic_DNA"/>
</dbReference>
<sequence>MRIVCQKCQFYYVTWEKNRPHGCKAYGFKSQIIPSAVVKQNSGAECSFYNPKQREQSVQ</sequence>
<evidence type="ECO:0000313" key="1">
    <source>
        <dbReference type="EMBL" id="RXJ60277.1"/>
    </source>
</evidence>
<dbReference type="OrthoDB" id="9807346at2"/>
<name>A0A4Q0XRY3_9BACT</name>
<gene>
    <name evidence="1" type="ORF">CRV04_04555</name>
</gene>
<reference evidence="1 2" key="1">
    <citation type="submission" date="2017-10" db="EMBL/GenBank/DDBJ databases">
        <title>Genomics of the genus Arcobacter.</title>
        <authorList>
            <person name="Perez-Cataluna A."/>
            <person name="Figueras M.J."/>
        </authorList>
    </citation>
    <scope>NUCLEOTIDE SEQUENCE [LARGE SCALE GENOMIC DNA]</scope>
    <source>
        <strain evidence="1 2">CECT 8987</strain>
    </source>
</reference>
<dbReference type="AlphaFoldDB" id="A0A4Q0XRY3"/>
<keyword evidence="2" id="KW-1185">Reference proteome</keyword>
<dbReference type="RefSeq" id="WP_128995627.1">
    <property type="nucleotide sequence ID" value="NZ_PDKN01000002.1"/>
</dbReference>
<dbReference type="Proteomes" id="UP000290657">
    <property type="component" value="Unassembled WGS sequence"/>
</dbReference>
<evidence type="ECO:0000313" key="2">
    <source>
        <dbReference type="Proteomes" id="UP000290657"/>
    </source>
</evidence>